<dbReference type="GO" id="GO:0010008">
    <property type="term" value="C:endosome membrane"/>
    <property type="evidence" value="ECO:0007669"/>
    <property type="project" value="TreeGrafter"/>
</dbReference>
<protein>
    <recommendedName>
        <fullName evidence="7">AP-3 complex subunit delta</fullName>
    </recommendedName>
</protein>
<keyword evidence="7" id="KW-0333">Golgi apparatus</keyword>
<organism evidence="10">
    <name type="scientific">Rhodosorus marinus</name>
    <dbReference type="NCBI Taxonomy" id="101924"/>
    <lineage>
        <taxon>Eukaryota</taxon>
        <taxon>Rhodophyta</taxon>
        <taxon>Stylonematophyceae</taxon>
        <taxon>Stylonematales</taxon>
        <taxon>Stylonemataceae</taxon>
        <taxon>Rhodosorus</taxon>
    </lineage>
</organism>
<dbReference type="Pfam" id="PF01602">
    <property type="entry name" value="Adaptin_N"/>
    <property type="match status" value="1"/>
</dbReference>
<proteinExistence type="inferred from homology"/>
<dbReference type="GO" id="GO:0006623">
    <property type="term" value="P:protein targeting to vacuole"/>
    <property type="evidence" value="ECO:0007669"/>
    <property type="project" value="TreeGrafter"/>
</dbReference>
<evidence type="ECO:0000256" key="6">
    <source>
        <dbReference type="ARBA" id="ARBA00023136"/>
    </source>
</evidence>
<gene>
    <name evidence="10" type="ORF">RMAR00112_LOCUS2901</name>
</gene>
<keyword evidence="6" id="KW-0472">Membrane</keyword>
<comment type="subcellular location">
    <subcellularLocation>
        <location evidence="1">Endomembrane system</location>
    </subcellularLocation>
    <subcellularLocation>
        <location evidence="7">Golgi apparatus</location>
    </subcellularLocation>
</comment>
<feature type="compositionally biased region" description="Polar residues" evidence="8">
    <location>
        <begin position="830"/>
        <end position="844"/>
    </location>
</feature>
<feature type="compositionally biased region" description="Basic and acidic residues" evidence="8">
    <location>
        <begin position="682"/>
        <end position="695"/>
    </location>
</feature>
<keyword evidence="5 7" id="KW-0653">Protein transport</keyword>
<dbReference type="InterPro" id="IPR016024">
    <property type="entry name" value="ARM-type_fold"/>
</dbReference>
<name>A0A7S2ZD24_9RHOD</name>
<dbReference type="PANTHER" id="PTHR22781">
    <property type="entry name" value="DELTA ADAPTIN-RELATED"/>
    <property type="match status" value="1"/>
</dbReference>
<dbReference type="InterPro" id="IPR002553">
    <property type="entry name" value="Clathrin/coatomer_adapt-like_N"/>
</dbReference>
<dbReference type="Gene3D" id="1.25.10.10">
    <property type="entry name" value="Leucine-rich Repeat Variant"/>
    <property type="match status" value="1"/>
</dbReference>
<evidence type="ECO:0000256" key="4">
    <source>
        <dbReference type="ARBA" id="ARBA00022737"/>
    </source>
</evidence>
<feature type="region of interest" description="Disordered" evidence="8">
    <location>
        <begin position="676"/>
        <end position="695"/>
    </location>
</feature>
<feature type="domain" description="Clathrin/coatomer adaptor adaptin-like N-terminal" evidence="9">
    <location>
        <begin position="30"/>
        <end position="595"/>
    </location>
</feature>
<evidence type="ECO:0000256" key="8">
    <source>
        <dbReference type="SAM" id="MobiDB-lite"/>
    </source>
</evidence>
<dbReference type="PIRSF" id="PIRSF037092">
    <property type="entry name" value="AP3_complex_delta"/>
    <property type="match status" value="1"/>
</dbReference>
<evidence type="ECO:0000256" key="2">
    <source>
        <dbReference type="ARBA" id="ARBA00006613"/>
    </source>
</evidence>
<evidence type="ECO:0000256" key="3">
    <source>
        <dbReference type="ARBA" id="ARBA00022448"/>
    </source>
</evidence>
<evidence type="ECO:0000256" key="1">
    <source>
        <dbReference type="ARBA" id="ARBA00004308"/>
    </source>
</evidence>
<evidence type="ECO:0000259" key="9">
    <source>
        <dbReference type="Pfam" id="PF01602"/>
    </source>
</evidence>
<feature type="compositionally biased region" description="Basic residues" evidence="8">
    <location>
        <begin position="791"/>
        <end position="804"/>
    </location>
</feature>
<evidence type="ECO:0000256" key="7">
    <source>
        <dbReference type="PIRNR" id="PIRNR037092"/>
    </source>
</evidence>
<dbReference type="InterPro" id="IPR011989">
    <property type="entry name" value="ARM-like"/>
</dbReference>
<dbReference type="SUPFAM" id="SSF48371">
    <property type="entry name" value="ARM repeat"/>
    <property type="match status" value="1"/>
</dbReference>
<reference evidence="10" key="1">
    <citation type="submission" date="2021-01" db="EMBL/GenBank/DDBJ databases">
        <authorList>
            <person name="Corre E."/>
            <person name="Pelletier E."/>
            <person name="Niang G."/>
            <person name="Scheremetjew M."/>
            <person name="Finn R."/>
            <person name="Kale V."/>
            <person name="Holt S."/>
            <person name="Cochrane G."/>
            <person name="Meng A."/>
            <person name="Brown T."/>
            <person name="Cohen L."/>
        </authorList>
    </citation>
    <scope>NUCLEOTIDE SEQUENCE</scope>
    <source>
        <strain evidence="10">CCMP 769</strain>
    </source>
</reference>
<feature type="region of interest" description="Disordered" evidence="8">
    <location>
        <begin position="782"/>
        <end position="850"/>
    </location>
</feature>
<dbReference type="GO" id="GO:0006896">
    <property type="term" value="P:Golgi to vacuole transport"/>
    <property type="evidence" value="ECO:0007669"/>
    <property type="project" value="TreeGrafter"/>
</dbReference>
<dbReference type="GO" id="GO:0005794">
    <property type="term" value="C:Golgi apparatus"/>
    <property type="evidence" value="ECO:0007669"/>
    <property type="project" value="UniProtKB-SubCell"/>
</dbReference>
<keyword evidence="4" id="KW-0677">Repeat</keyword>
<comment type="subunit">
    <text evidence="7">Adaptor protein complex 3 (AP-3) is a heterotetramer.</text>
</comment>
<dbReference type="AlphaFoldDB" id="A0A7S2ZD24"/>
<dbReference type="GO" id="GO:0030123">
    <property type="term" value="C:AP-3 adaptor complex"/>
    <property type="evidence" value="ECO:0007669"/>
    <property type="project" value="InterPro"/>
</dbReference>
<keyword evidence="3 7" id="KW-0813">Transport</keyword>
<dbReference type="PANTHER" id="PTHR22781:SF12">
    <property type="entry name" value="AP-3 COMPLEX SUBUNIT DELTA-1"/>
    <property type="match status" value="1"/>
</dbReference>
<feature type="compositionally biased region" description="Basic and acidic residues" evidence="8">
    <location>
        <begin position="805"/>
        <end position="815"/>
    </location>
</feature>
<comment type="similarity">
    <text evidence="2 7">Belongs to the adaptor complexes large subunit family.</text>
</comment>
<accession>A0A7S2ZD24</accession>
<dbReference type="InterPro" id="IPR017105">
    <property type="entry name" value="AP3_complex_dsu"/>
</dbReference>
<evidence type="ECO:0000256" key="5">
    <source>
        <dbReference type="ARBA" id="ARBA00022927"/>
    </source>
</evidence>
<dbReference type="EMBL" id="HBHW01004006">
    <property type="protein sequence ID" value="CAE0034955.1"/>
    <property type="molecule type" value="Transcribed_RNA"/>
</dbReference>
<evidence type="ECO:0000313" key="10">
    <source>
        <dbReference type="EMBL" id="CAE0034955.1"/>
    </source>
</evidence>
<sequence length="850" mass="93280">MGSIFNQSLQGLVKGIRSNRRDEESFLKAKYAECTEEARSPDPETKGNALLKLTYLQLFGFNFGSCSFEVTVVMSRPDFQLKRIGYFAAAQSFSPMTDVLLLTTNQFKKDLVRGRSADCSLALSCLAKIGTEEFGRDIGEDVLGLLNSSRPYIRKKATLVAYRLALVSPHLLDALLPKLHEKFDDNDPSVVCAAVTVLCELAGKYPREVLQFSTELYGLLSTSRNNWVKIKVVKLMGRLCQVEQKFAKKLVSPMLELIRTTEAKALLYECCSMVTTGMLQFDSIVEVVAEKLGSFIDEKDQNLKYLGLSAMTKLARKHPKVIRDHRDLILDCFHDEDVGIRLCALDLITSMITKKNLREVCRMLLKSLASGIEASRDTSSGLAATEDDFLIAVANRLMETGNPSLASEGSPAGFKNLITEDDFSWYISSVLFELAQLSVRAVSIDPARRFPYSIAGRIANQFVEIPARVDAVRKEAVERALRILDIVRDHDVTGLNELVSSAAFVVGENSDMLELIGLDEANVITALLNADVGNKSGPQAQLRIVYACLKIFARSSPVKRESLSLLVGEGFSPYLNNPDPEVQERATEVQHLIKSRLTLSSLFKDRLRPRNGSVQALVTVPAGLDIDEPLAYISDIEEPTSTGLFGEGAEGSGGSSLKSKSVDLLGVSLEPGGEDSSLYGKKFNEQEGGVERDEERPNKDIFYLATAKSQPQDVIEGILLNLDGGQEPGSPSKIAEVFFSADELKPSSFHKEDYSVLKTPTGSAIGESALLKGDNQIPSFDLLHEPDLTAKKAKKKKKKKRKKKNANDQDSKAEESAGGSRGDLLIDFNEGTTSSKPQTISTDQILDLLS</sequence>